<keyword evidence="2" id="KW-1185">Reference proteome</keyword>
<evidence type="ECO:0000313" key="2">
    <source>
        <dbReference type="Proteomes" id="UP000054805"/>
    </source>
</evidence>
<gene>
    <name evidence="1" type="ORF">T4B_13112</name>
</gene>
<dbReference type="AlphaFoldDB" id="A0A0V1GEJ5"/>
<accession>A0A0V1GEJ5</accession>
<dbReference type="EMBL" id="JYDS01002998">
    <property type="protein sequence ID" value="KRY96667.1"/>
    <property type="molecule type" value="Genomic_DNA"/>
</dbReference>
<sequence length="44" mass="5308">MFLDIEECYLFKYRRCPGERCAANERTVAFSVRWRTKNSNKNGF</sequence>
<evidence type="ECO:0000313" key="1">
    <source>
        <dbReference type="EMBL" id="KRY96667.1"/>
    </source>
</evidence>
<comment type="caution">
    <text evidence="1">The sequence shown here is derived from an EMBL/GenBank/DDBJ whole genome shotgun (WGS) entry which is preliminary data.</text>
</comment>
<feature type="non-terminal residue" evidence="1">
    <location>
        <position position="44"/>
    </location>
</feature>
<dbReference type="Proteomes" id="UP000054805">
    <property type="component" value="Unassembled WGS sequence"/>
</dbReference>
<organism evidence="1 2">
    <name type="scientific">Trichinella pseudospiralis</name>
    <name type="common">Parasitic roundworm</name>
    <dbReference type="NCBI Taxonomy" id="6337"/>
    <lineage>
        <taxon>Eukaryota</taxon>
        <taxon>Metazoa</taxon>
        <taxon>Ecdysozoa</taxon>
        <taxon>Nematoda</taxon>
        <taxon>Enoplea</taxon>
        <taxon>Dorylaimia</taxon>
        <taxon>Trichinellida</taxon>
        <taxon>Trichinellidae</taxon>
        <taxon>Trichinella</taxon>
    </lineage>
</organism>
<reference evidence="1 2" key="1">
    <citation type="submission" date="2015-01" db="EMBL/GenBank/DDBJ databases">
        <title>Evolution of Trichinella species and genotypes.</title>
        <authorList>
            <person name="Korhonen P.K."/>
            <person name="Edoardo P."/>
            <person name="Giuseppe L.R."/>
            <person name="Gasser R.B."/>
        </authorList>
    </citation>
    <scope>NUCLEOTIDE SEQUENCE [LARGE SCALE GENOMIC DNA]</scope>
    <source>
        <strain evidence="1">ISS588</strain>
    </source>
</reference>
<name>A0A0V1GEJ5_TRIPS</name>
<protein>
    <submittedName>
        <fullName evidence="1">Uncharacterized protein</fullName>
    </submittedName>
</protein>
<proteinExistence type="predicted"/>